<protein>
    <recommendedName>
        <fullName evidence="2">RNase H type-1 domain-containing protein</fullName>
    </recommendedName>
</protein>
<feature type="compositionally biased region" description="Basic residues" evidence="1">
    <location>
        <begin position="259"/>
        <end position="271"/>
    </location>
</feature>
<dbReference type="Pfam" id="PF13456">
    <property type="entry name" value="RVT_3"/>
    <property type="match status" value="1"/>
</dbReference>
<dbReference type="InterPro" id="IPR002156">
    <property type="entry name" value="RNaseH_domain"/>
</dbReference>
<feature type="region of interest" description="Disordered" evidence="1">
    <location>
        <begin position="332"/>
        <end position="481"/>
    </location>
</feature>
<sequence length="609" mass="68393">MILRERALFSQAQSPMIGHLIRSINSPPFPPQEKMSPAVATNLHIYLKLRISFTNLYRLGVHKILIKKKTQLSLKYSKSEKGKWVDDPTRTERRRPVQIPRSDNSALIEDNKLTLIGRVTNPAVQKTQWVLEKHCFLCFSLCHEKENCPSNREKAITQDISQGISQQNTLRKLEEHHRKHDARKSNSLHSRDRDWDSRELRHNQRSVYSRLQEPERSRYPHLEVSRSFNSRDRDQRYQGEQRGDRGRLPVRDQSSHHSYPSHHRSPTRRASRGPSPSHRSGEDRRNISMSQKSQSSRTPPPRPPREEMILPVAQEQGEVISHSRERISALARIEEGNNHSSGRIPALERLEPPVENNNPSAGRVSALERIEAPTQEPQRTTEEHQSPHVAEGSARQPLNLLSPAIQTESMRNPAALILGPDSGTRKRSNPPRATRKKTGQPVQPAKKNGQAKITGTSRTRGNRSPIQGAKASKQLAARAMPPAREKLCETSKAGGMGWIIKTAAGEVLCRGSSNRSHVCSALMAEALALRETLKKAQELNLLQVFSDSQVLVSTLDAGMDLNEIAGVLQDVKSLATLFCPLSVVFIPRVENSQADTLAKSSLSRLLNVV</sequence>
<keyword evidence="4" id="KW-1185">Reference proteome</keyword>
<name>A0ABQ8AZS3_BRANA</name>
<feature type="compositionally biased region" description="Polar residues" evidence="1">
    <location>
        <begin position="287"/>
        <end position="297"/>
    </location>
</feature>
<dbReference type="PANTHER" id="PTHR47074:SF11">
    <property type="entry name" value="REVERSE TRANSCRIPTASE-LIKE PROTEIN"/>
    <property type="match status" value="1"/>
</dbReference>
<feature type="compositionally biased region" description="Basic residues" evidence="1">
    <location>
        <begin position="425"/>
        <end position="438"/>
    </location>
</feature>
<organism evidence="3 4">
    <name type="scientific">Brassica napus</name>
    <name type="common">Rape</name>
    <dbReference type="NCBI Taxonomy" id="3708"/>
    <lineage>
        <taxon>Eukaryota</taxon>
        <taxon>Viridiplantae</taxon>
        <taxon>Streptophyta</taxon>
        <taxon>Embryophyta</taxon>
        <taxon>Tracheophyta</taxon>
        <taxon>Spermatophyta</taxon>
        <taxon>Magnoliopsida</taxon>
        <taxon>eudicotyledons</taxon>
        <taxon>Gunneridae</taxon>
        <taxon>Pentapetalae</taxon>
        <taxon>rosids</taxon>
        <taxon>malvids</taxon>
        <taxon>Brassicales</taxon>
        <taxon>Brassicaceae</taxon>
        <taxon>Brassiceae</taxon>
        <taxon>Brassica</taxon>
    </lineage>
</organism>
<gene>
    <name evidence="3" type="ORF">HID58_047634</name>
</gene>
<evidence type="ECO:0000313" key="3">
    <source>
        <dbReference type="EMBL" id="KAH0898066.1"/>
    </source>
</evidence>
<dbReference type="Proteomes" id="UP000824890">
    <property type="component" value="Unassembled WGS sequence"/>
</dbReference>
<feature type="region of interest" description="Disordered" evidence="1">
    <location>
        <begin position="175"/>
        <end position="306"/>
    </location>
</feature>
<feature type="domain" description="RNase H type-1" evidence="2">
    <location>
        <begin position="490"/>
        <end position="600"/>
    </location>
</feature>
<feature type="compositionally biased region" description="Basic and acidic residues" evidence="1">
    <location>
        <begin position="212"/>
        <end position="255"/>
    </location>
</feature>
<dbReference type="CDD" id="cd06222">
    <property type="entry name" value="RNase_H_like"/>
    <property type="match status" value="1"/>
</dbReference>
<proteinExistence type="predicted"/>
<evidence type="ECO:0000313" key="4">
    <source>
        <dbReference type="Proteomes" id="UP000824890"/>
    </source>
</evidence>
<accession>A0ABQ8AZS3</accession>
<dbReference type="InterPro" id="IPR012337">
    <property type="entry name" value="RNaseH-like_sf"/>
</dbReference>
<dbReference type="Gene3D" id="3.30.420.10">
    <property type="entry name" value="Ribonuclease H-like superfamily/Ribonuclease H"/>
    <property type="match status" value="1"/>
</dbReference>
<dbReference type="EMBL" id="JAGKQM010000012">
    <property type="protein sequence ID" value="KAH0898066.1"/>
    <property type="molecule type" value="Genomic_DNA"/>
</dbReference>
<dbReference type="InterPro" id="IPR036397">
    <property type="entry name" value="RNaseH_sf"/>
</dbReference>
<evidence type="ECO:0000259" key="2">
    <source>
        <dbReference type="Pfam" id="PF13456"/>
    </source>
</evidence>
<feature type="compositionally biased region" description="Basic and acidic residues" evidence="1">
    <location>
        <begin position="189"/>
        <end position="202"/>
    </location>
</feature>
<comment type="caution">
    <text evidence="3">The sequence shown here is derived from an EMBL/GenBank/DDBJ whole genome shotgun (WGS) entry which is preliminary data.</text>
</comment>
<dbReference type="SUPFAM" id="SSF53098">
    <property type="entry name" value="Ribonuclease H-like"/>
    <property type="match status" value="1"/>
</dbReference>
<dbReference type="InterPro" id="IPR052929">
    <property type="entry name" value="RNase_H-like_EbsB-rel"/>
</dbReference>
<dbReference type="InterPro" id="IPR044730">
    <property type="entry name" value="RNase_H-like_dom_plant"/>
</dbReference>
<reference evidence="3 4" key="1">
    <citation type="submission" date="2021-05" db="EMBL/GenBank/DDBJ databases">
        <title>Genome Assembly of Synthetic Allotetraploid Brassica napus Reveals Homoeologous Exchanges between Subgenomes.</title>
        <authorList>
            <person name="Davis J.T."/>
        </authorList>
    </citation>
    <scope>NUCLEOTIDE SEQUENCE [LARGE SCALE GENOMIC DNA]</scope>
    <source>
        <strain evidence="4">cv. Da-Ae</strain>
        <tissue evidence="3">Seedling</tissue>
    </source>
</reference>
<evidence type="ECO:0000256" key="1">
    <source>
        <dbReference type="SAM" id="MobiDB-lite"/>
    </source>
</evidence>
<feature type="compositionally biased region" description="Polar residues" evidence="1">
    <location>
        <begin position="451"/>
        <end position="465"/>
    </location>
</feature>
<dbReference type="PANTHER" id="PTHR47074">
    <property type="entry name" value="BNAC02G40300D PROTEIN"/>
    <property type="match status" value="1"/>
</dbReference>